<dbReference type="Gene3D" id="1.10.472.10">
    <property type="entry name" value="Cyclin-like"/>
    <property type="match status" value="2"/>
</dbReference>
<dbReference type="InterPro" id="IPR048258">
    <property type="entry name" value="Cyclins_cyclin-box"/>
</dbReference>
<dbReference type="FunFam" id="1.10.472.10:FF:000069">
    <property type="entry name" value="Cyclin-D5-1"/>
    <property type="match status" value="1"/>
</dbReference>
<evidence type="ECO:0000313" key="12">
    <source>
        <dbReference type="Proteomes" id="UP001386955"/>
    </source>
</evidence>
<dbReference type="Proteomes" id="UP001386955">
    <property type="component" value="Unassembled WGS sequence"/>
</dbReference>
<name>A0AAN9XU70_PSOTE</name>
<evidence type="ECO:0000256" key="3">
    <source>
        <dbReference type="ARBA" id="ARBA00022618"/>
    </source>
</evidence>
<comment type="similarity">
    <text evidence="1">Belongs to the cyclin family. Cyclin D subfamily.</text>
</comment>
<gene>
    <name evidence="11" type="ORF">VNO78_00597</name>
</gene>
<dbReference type="FunFam" id="1.10.472.10:FF:000219">
    <property type="entry name" value="Cyclin-D5-1"/>
    <property type="match status" value="1"/>
</dbReference>
<dbReference type="SUPFAM" id="SSF47954">
    <property type="entry name" value="Cyclin-like"/>
    <property type="match status" value="2"/>
</dbReference>
<evidence type="ECO:0000256" key="1">
    <source>
        <dbReference type="ARBA" id="ARBA00009065"/>
    </source>
</evidence>
<dbReference type="SMART" id="SM00385">
    <property type="entry name" value="CYCLIN"/>
    <property type="match status" value="1"/>
</dbReference>
<dbReference type="InterPro" id="IPR004367">
    <property type="entry name" value="Cyclin_C-dom"/>
</dbReference>
<dbReference type="AlphaFoldDB" id="A0AAN9XU70"/>
<evidence type="ECO:0000259" key="10">
    <source>
        <dbReference type="SMART" id="SM01332"/>
    </source>
</evidence>
<keyword evidence="12" id="KW-1185">Reference proteome</keyword>
<dbReference type="PANTHER" id="PTHR10177">
    <property type="entry name" value="CYCLINS"/>
    <property type="match status" value="1"/>
</dbReference>
<dbReference type="InterPro" id="IPR013763">
    <property type="entry name" value="Cyclin-like_dom"/>
</dbReference>
<feature type="domain" description="Cyclin C-terminal" evidence="10">
    <location>
        <begin position="171"/>
        <end position="290"/>
    </location>
</feature>
<keyword evidence="4 7" id="KW-0195">Cyclin</keyword>
<evidence type="ECO:0000313" key="11">
    <source>
        <dbReference type="EMBL" id="KAK7410088.1"/>
    </source>
</evidence>
<evidence type="ECO:0000259" key="9">
    <source>
        <dbReference type="SMART" id="SM00385"/>
    </source>
</evidence>
<dbReference type="InterPro" id="IPR039361">
    <property type="entry name" value="Cyclin"/>
</dbReference>
<keyword evidence="3" id="KW-0132">Cell division</keyword>
<dbReference type="CDD" id="cd20543">
    <property type="entry name" value="CYCLIN_AtCycD-like_rpt1"/>
    <property type="match status" value="1"/>
</dbReference>
<keyword evidence="5" id="KW-0131">Cell cycle</keyword>
<dbReference type="InterPro" id="IPR036915">
    <property type="entry name" value="Cyclin-like_sf"/>
</dbReference>
<sequence>MDDLSSNLLCQENETCLEEGGEELEYQFVGSQLDCGVSEDEYVGNLIEREIVLGFKRDETLVFGDWVKRARMEAINWILRTRATLGFRFETAYLSVTYFDRFLSRRSIDSEKYWAIQLLSIACLSLAAKMEECNVPGLSEFKLDDYSFEGKVIQKMELLVLSTLEWKMGIVTPLDFLSYFIKKFCKESPSGPIFSKTMQLIFTAMKECNLMDHKPSVIAAAATLVAMDKQLTIDAVELNMSSISQHRLLEPKDVFEYYNLIQRLYEEDTKRDTHTPIDMTESSRVTSSAMAKRRRLTFSDDEGSSHGKGPG</sequence>
<dbReference type="Pfam" id="PF02984">
    <property type="entry name" value="Cyclin_C"/>
    <property type="match status" value="1"/>
</dbReference>
<accession>A0AAN9XU70</accession>
<feature type="domain" description="Cyclin-like" evidence="9">
    <location>
        <begin position="76"/>
        <end position="162"/>
    </location>
</feature>
<organism evidence="11 12">
    <name type="scientific">Psophocarpus tetragonolobus</name>
    <name type="common">Winged bean</name>
    <name type="synonym">Dolichos tetragonolobus</name>
    <dbReference type="NCBI Taxonomy" id="3891"/>
    <lineage>
        <taxon>Eukaryota</taxon>
        <taxon>Viridiplantae</taxon>
        <taxon>Streptophyta</taxon>
        <taxon>Embryophyta</taxon>
        <taxon>Tracheophyta</taxon>
        <taxon>Spermatophyta</taxon>
        <taxon>Magnoliopsida</taxon>
        <taxon>eudicotyledons</taxon>
        <taxon>Gunneridae</taxon>
        <taxon>Pentapetalae</taxon>
        <taxon>rosids</taxon>
        <taxon>fabids</taxon>
        <taxon>Fabales</taxon>
        <taxon>Fabaceae</taxon>
        <taxon>Papilionoideae</taxon>
        <taxon>50 kb inversion clade</taxon>
        <taxon>NPAAA clade</taxon>
        <taxon>indigoferoid/millettioid clade</taxon>
        <taxon>Phaseoleae</taxon>
        <taxon>Psophocarpus</taxon>
    </lineage>
</organism>
<dbReference type="CDD" id="cd20544">
    <property type="entry name" value="CYCLIN_AtCycD-like_rpt2"/>
    <property type="match status" value="1"/>
</dbReference>
<dbReference type="EMBL" id="JAYMYS010000001">
    <property type="protein sequence ID" value="KAK7410088.1"/>
    <property type="molecule type" value="Genomic_DNA"/>
</dbReference>
<comment type="caution">
    <text evidence="11">The sequence shown here is derived from an EMBL/GenBank/DDBJ whole genome shotgun (WGS) entry which is preliminary data.</text>
</comment>
<dbReference type="InterPro" id="IPR006671">
    <property type="entry name" value="Cyclin_N"/>
</dbReference>
<feature type="compositionally biased region" description="Polar residues" evidence="8">
    <location>
        <begin position="280"/>
        <end position="289"/>
    </location>
</feature>
<protein>
    <recommendedName>
        <fullName evidence="6">B-like cyclin</fullName>
    </recommendedName>
</protein>
<dbReference type="PROSITE" id="PS00292">
    <property type="entry name" value="CYCLINS"/>
    <property type="match status" value="1"/>
</dbReference>
<comment type="subunit">
    <text evidence="2">Interacts with the CDC2 protein kinase to form a serine/threonine kinase holoenzyme complex also known as maturation promoting factor (MPF). The cyclin subunit imparts substrate specificity to the complex.</text>
</comment>
<evidence type="ECO:0000256" key="7">
    <source>
        <dbReference type="RuleBase" id="RU000383"/>
    </source>
</evidence>
<dbReference type="Pfam" id="PF00134">
    <property type="entry name" value="Cyclin_N"/>
    <property type="match status" value="1"/>
</dbReference>
<evidence type="ECO:0000256" key="8">
    <source>
        <dbReference type="SAM" id="MobiDB-lite"/>
    </source>
</evidence>
<dbReference type="SMART" id="SM01332">
    <property type="entry name" value="Cyclin_C"/>
    <property type="match status" value="1"/>
</dbReference>
<evidence type="ECO:0000256" key="6">
    <source>
        <dbReference type="ARBA" id="ARBA00032263"/>
    </source>
</evidence>
<evidence type="ECO:0000256" key="2">
    <source>
        <dbReference type="ARBA" id="ARBA00011177"/>
    </source>
</evidence>
<evidence type="ECO:0000256" key="5">
    <source>
        <dbReference type="ARBA" id="ARBA00023306"/>
    </source>
</evidence>
<evidence type="ECO:0000256" key="4">
    <source>
        <dbReference type="ARBA" id="ARBA00023127"/>
    </source>
</evidence>
<proteinExistence type="inferred from homology"/>
<feature type="region of interest" description="Disordered" evidence="8">
    <location>
        <begin position="272"/>
        <end position="311"/>
    </location>
</feature>
<reference evidence="11 12" key="1">
    <citation type="submission" date="2024-01" db="EMBL/GenBank/DDBJ databases">
        <title>The genomes of 5 underutilized Papilionoideae crops provide insights into root nodulation and disease resistanc.</title>
        <authorList>
            <person name="Jiang F."/>
        </authorList>
    </citation>
    <scope>NUCLEOTIDE SEQUENCE [LARGE SCALE GENOMIC DNA]</scope>
    <source>
        <strain evidence="11">DUOXIRENSHENG_FW03</strain>
        <tissue evidence="11">Leaves</tissue>
    </source>
</reference>
<dbReference type="GO" id="GO:0051301">
    <property type="term" value="P:cell division"/>
    <property type="evidence" value="ECO:0007669"/>
    <property type="project" value="UniProtKB-KW"/>
</dbReference>